<protein>
    <submittedName>
        <fullName evidence="1">Uncharacterized protein</fullName>
    </submittedName>
</protein>
<proteinExistence type="predicted"/>
<name>A0A2G9RHI7_AQUCT</name>
<sequence length="57" mass="6926">MQWNFFGRIKFIFMAKRGFAIHLINILEYVQITIIKTEAADFENEYLCHSQNFWPQL</sequence>
<reference evidence="2" key="1">
    <citation type="journal article" date="2017" name="Nat. Commun.">
        <title>The North American bullfrog draft genome provides insight into hormonal regulation of long noncoding RNA.</title>
        <authorList>
            <person name="Hammond S.A."/>
            <person name="Warren R.L."/>
            <person name="Vandervalk B.P."/>
            <person name="Kucuk E."/>
            <person name="Khan H."/>
            <person name="Gibb E.A."/>
            <person name="Pandoh P."/>
            <person name="Kirk H."/>
            <person name="Zhao Y."/>
            <person name="Jones M."/>
            <person name="Mungall A.J."/>
            <person name="Coope R."/>
            <person name="Pleasance S."/>
            <person name="Moore R.A."/>
            <person name="Holt R.A."/>
            <person name="Round J.M."/>
            <person name="Ohora S."/>
            <person name="Walle B.V."/>
            <person name="Veldhoen N."/>
            <person name="Helbing C.C."/>
            <person name="Birol I."/>
        </authorList>
    </citation>
    <scope>NUCLEOTIDE SEQUENCE [LARGE SCALE GENOMIC DNA]</scope>
</reference>
<evidence type="ECO:0000313" key="2">
    <source>
        <dbReference type="Proteomes" id="UP000228934"/>
    </source>
</evidence>
<dbReference type="AlphaFoldDB" id="A0A2G9RHI7"/>
<keyword evidence="2" id="KW-1185">Reference proteome</keyword>
<accession>A0A2G9RHI7</accession>
<evidence type="ECO:0000313" key="1">
    <source>
        <dbReference type="EMBL" id="PIO27350.1"/>
    </source>
</evidence>
<dbReference type="Proteomes" id="UP000228934">
    <property type="component" value="Unassembled WGS sequence"/>
</dbReference>
<dbReference type="EMBL" id="KV943585">
    <property type="protein sequence ID" value="PIO27350.1"/>
    <property type="molecule type" value="Genomic_DNA"/>
</dbReference>
<organism evidence="1 2">
    <name type="scientific">Aquarana catesbeiana</name>
    <name type="common">American bullfrog</name>
    <name type="synonym">Rana catesbeiana</name>
    <dbReference type="NCBI Taxonomy" id="8400"/>
    <lineage>
        <taxon>Eukaryota</taxon>
        <taxon>Metazoa</taxon>
        <taxon>Chordata</taxon>
        <taxon>Craniata</taxon>
        <taxon>Vertebrata</taxon>
        <taxon>Euteleostomi</taxon>
        <taxon>Amphibia</taxon>
        <taxon>Batrachia</taxon>
        <taxon>Anura</taxon>
        <taxon>Neobatrachia</taxon>
        <taxon>Ranoidea</taxon>
        <taxon>Ranidae</taxon>
        <taxon>Aquarana</taxon>
    </lineage>
</organism>
<gene>
    <name evidence="1" type="ORF">AB205_0107260</name>
</gene>